<accession>A0A2G5NLY1</accession>
<evidence type="ECO:0000313" key="10">
    <source>
        <dbReference type="Proteomes" id="UP000229523"/>
    </source>
</evidence>
<comment type="caution">
    <text evidence="9">The sequence shown here is derived from an EMBL/GenBank/DDBJ whole genome shotgun (WGS) entry which is preliminary data.</text>
</comment>
<comment type="subcellular location">
    <subcellularLocation>
        <location evidence="1">Cell membrane</location>
        <topology evidence="1">Multi-pass membrane protein</topology>
    </subcellularLocation>
</comment>
<sequence>MKLGARIFKTGIAIIISLFIAHAINAPGAIVAGISALFAMQPNVYRSFKTIIEQFQGNLIGAVLAVIMAHLFGFHIVIIGITSIILISVLQKLNLSHVTSLAVVTQLIIMDHQDGDFFLSAIYRFTFVMIGVVSAFVVNTLFLPPKFETKMYYNCLNISSDIFKWIRLEINGSTEFHAVKRDIDDIRSRIEKVEEQYNLYKEERAYSKKGSIRNIRKKIIFKEIILATRRAHDVLRKLHRYENDIIHLPEELKVQIKFELDELMTIHEEILMRVTQKVPATKIDDNYMINEAFKENILDAFLKEIEQQQSPEYSKEHVLIVIGTIFDYRDRLEHLDRITHSFYKYHKEDKKITIANENIDY</sequence>
<evidence type="ECO:0000256" key="1">
    <source>
        <dbReference type="ARBA" id="ARBA00004651"/>
    </source>
</evidence>
<dbReference type="RefSeq" id="WP_099581122.1">
    <property type="nucleotide sequence ID" value="NZ_MJBI02000004.1"/>
</dbReference>
<reference evidence="9 10" key="1">
    <citation type="journal article" date="2018" name="Front. Microbiol.">
        <title>Description and Comparative Genomics of Macrococcus caseolyticus subsp. hominis subsp. nov., Macrococcus goetzii sp. nov., Macrococcus epidermidis sp. nov., and Macrococcus bohemicus sp. nov., Novel Macrococci From Human Clinical Material With Virulence Potential and Suspected Uptake of Foreign DNA by Natural Transformation.</title>
        <authorList>
            <person name="Maslanova I."/>
            <person name="Wertheimer Z."/>
            <person name="Sedlacek I."/>
            <person name="Svec P."/>
            <person name="Indrakova A."/>
            <person name="Kovarovic V."/>
            <person name="Schumann P."/>
            <person name="Sproer C."/>
            <person name="Kralova S."/>
            <person name="Sedo O."/>
            <person name="Kristofova L."/>
            <person name="Vrbovska V."/>
            <person name="Fuzik T."/>
            <person name="Petras P."/>
            <person name="Zdrahal Z."/>
            <person name="Ruzickova V."/>
            <person name="Doskar J."/>
            <person name="Pantucek R."/>
        </authorList>
    </citation>
    <scope>NUCLEOTIDE SEQUENCE [LARGE SCALE GENOMIC DNA]</scope>
    <source>
        <strain evidence="9 10">CCM 4927</strain>
    </source>
</reference>
<evidence type="ECO:0000256" key="5">
    <source>
        <dbReference type="ARBA" id="ARBA00022989"/>
    </source>
</evidence>
<dbReference type="InterPro" id="IPR010343">
    <property type="entry name" value="ArAE_1"/>
</dbReference>
<evidence type="ECO:0000256" key="3">
    <source>
        <dbReference type="ARBA" id="ARBA00022475"/>
    </source>
</evidence>
<keyword evidence="6 8" id="KW-0472">Membrane</keyword>
<evidence type="ECO:0000256" key="6">
    <source>
        <dbReference type="ARBA" id="ARBA00023136"/>
    </source>
</evidence>
<keyword evidence="4 8" id="KW-0812">Transmembrane</keyword>
<organism evidence="9 10">
    <name type="scientific">Macrococcoides goetzii</name>
    <dbReference type="NCBI Taxonomy" id="1891097"/>
    <lineage>
        <taxon>Bacteria</taxon>
        <taxon>Bacillati</taxon>
        <taxon>Bacillota</taxon>
        <taxon>Bacilli</taxon>
        <taxon>Bacillales</taxon>
        <taxon>Staphylococcaceae</taxon>
        <taxon>Macrococcoides</taxon>
    </lineage>
</organism>
<dbReference type="PANTHER" id="PTHR30509">
    <property type="entry name" value="P-HYDROXYBENZOIC ACID EFFLUX PUMP SUBUNIT-RELATED"/>
    <property type="match status" value="1"/>
</dbReference>
<name>A0A2G5NLY1_9STAP</name>
<feature type="transmembrane region" description="Helical" evidence="8">
    <location>
        <begin position="12"/>
        <end position="39"/>
    </location>
</feature>
<feature type="transmembrane region" description="Helical" evidence="8">
    <location>
        <begin position="59"/>
        <end position="86"/>
    </location>
</feature>
<keyword evidence="7" id="KW-0175">Coiled coil</keyword>
<gene>
    <name evidence="9" type="ORF">BFS35_009535</name>
</gene>
<evidence type="ECO:0000256" key="4">
    <source>
        <dbReference type="ARBA" id="ARBA00022692"/>
    </source>
</evidence>
<keyword evidence="5 8" id="KW-1133">Transmembrane helix</keyword>
<evidence type="ECO:0000256" key="7">
    <source>
        <dbReference type="SAM" id="Coils"/>
    </source>
</evidence>
<protein>
    <submittedName>
        <fullName evidence="9">Aromatic acid exporter family protein</fullName>
    </submittedName>
</protein>
<dbReference type="AlphaFoldDB" id="A0A2G5NLY1"/>
<dbReference type="GO" id="GO:0005886">
    <property type="term" value="C:plasma membrane"/>
    <property type="evidence" value="ECO:0007669"/>
    <property type="project" value="UniProtKB-SubCell"/>
</dbReference>
<evidence type="ECO:0000256" key="8">
    <source>
        <dbReference type="SAM" id="Phobius"/>
    </source>
</evidence>
<evidence type="ECO:0000256" key="2">
    <source>
        <dbReference type="ARBA" id="ARBA00006544"/>
    </source>
</evidence>
<dbReference type="Proteomes" id="UP000229523">
    <property type="component" value="Unassembled WGS sequence"/>
</dbReference>
<feature type="transmembrane region" description="Helical" evidence="8">
    <location>
        <begin position="93"/>
        <end position="110"/>
    </location>
</feature>
<feature type="transmembrane region" description="Helical" evidence="8">
    <location>
        <begin position="122"/>
        <end position="143"/>
    </location>
</feature>
<feature type="coiled-coil region" evidence="7">
    <location>
        <begin position="176"/>
        <end position="203"/>
    </location>
</feature>
<keyword evidence="3" id="KW-1003">Cell membrane</keyword>
<comment type="similarity">
    <text evidence="2">Belongs to the UPF0421 family.</text>
</comment>
<dbReference type="Pfam" id="PF06081">
    <property type="entry name" value="ArAE_1"/>
    <property type="match status" value="1"/>
</dbReference>
<dbReference type="EMBL" id="MJBI02000004">
    <property type="protein sequence ID" value="RAI80015.1"/>
    <property type="molecule type" value="Genomic_DNA"/>
</dbReference>
<keyword evidence="10" id="KW-1185">Reference proteome</keyword>
<evidence type="ECO:0000313" key="9">
    <source>
        <dbReference type="EMBL" id="RAI80015.1"/>
    </source>
</evidence>
<proteinExistence type="inferred from homology"/>
<dbReference type="PANTHER" id="PTHR30509:SF27">
    <property type="entry name" value="UPF0421 PROTEIN YGAE"/>
    <property type="match status" value="1"/>
</dbReference>